<feature type="domain" description="Major facilitator superfamily (MFS) profile" evidence="8">
    <location>
        <begin position="21"/>
        <end position="503"/>
    </location>
</feature>
<feature type="transmembrane region" description="Helical" evidence="7">
    <location>
        <begin position="209"/>
        <end position="230"/>
    </location>
</feature>
<dbReference type="Proteomes" id="UP001482520">
    <property type="component" value="Unassembled WGS sequence"/>
</dbReference>
<protein>
    <submittedName>
        <fullName evidence="9">MFS transporter</fullName>
    </submittedName>
</protein>
<feature type="transmembrane region" description="Helical" evidence="7">
    <location>
        <begin position="87"/>
        <end position="106"/>
    </location>
</feature>
<accession>A0ABV1P282</accession>
<evidence type="ECO:0000256" key="1">
    <source>
        <dbReference type="ARBA" id="ARBA00004651"/>
    </source>
</evidence>
<evidence type="ECO:0000313" key="9">
    <source>
        <dbReference type="EMBL" id="MEQ7848872.1"/>
    </source>
</evidence>
<feature type="transmembrane region" description="Helical" evidence="7">
    <location>
        <begin position="21"/>
        <end position="48"/>
    </location>
</feature>
<dbReference type="PANTHER" id="PTHR42718:SF47">
    <property type="entry name" value="METHYL VIOLOGEN RESISTANCE PROTEIN SMVA"/>
    <property type="match status" value="1"/>
</dbReference>
<dbReference type="EMBL" id="JBEGDP010000023">
    <property type="protein sequence ID" value="MEQ7848872.1"/>
    <property type="molecule type" value="Genomic_DNA"/>
</dbReference>
<reference evidence="9 10" key="1">
    <citation type="submission" date="2024-02" db="EMBL/GenBank/DDBJ databases">
        <title>Full genome sequence of Nocardioides kribbensis.</title>
        <authorList>
            <person name="Poletto B.L."/>
            <person name="Silva G."/>
            <person name="Galante D."/>
            <person name="Campos K.R."/>
            <person name="Santos M.B.N."/>
            <person name="Sacchi C.T."/>
        </authorList>
    </citation>
    <scope>NUCLEOTIDE SEQUENCE [LARGE SCALE GENOMIC DNA]</scope>
    <source>
        <strain evidence="9 10">O4R</strain>
    </source>
</reference>
<evidence type="ECO:0000259" key="8">
    <source>
        <dbReference type="PROSITE" id="PS50850"/>
    </source>
</evidence>
<evidence type="ECO:0000256" key="4">
    <source>
        <dbReference type="ARBA" id="ARBA00022692"/>
    </source>
</evidence>
<keyword evidence="2" id="KW-0813">Transport</keyword>
<feature type="transmembrane region" description="Helical" evidence="7">
    <location>
        <begin position="236"/>
        <end position="257"/>
    </location>
</feature>
<feature type="transmembrane region" description="Helical" evidence="7">
    <location>
        <begin position="269"/>
        <end position="295"/>
    </location>
</feature>
<evidence type="ECO:0000256" key="3">
    <source>
        <dbReference type="ARBA" id="ARBA00022475"/>
    </source>
</evidence>
<dbReference type="PROSITE" id="PS50850">
    <property type="entry name" value="MFS"/>
    <property type="match status" value="1"/>
</dbReference>
<keyword evidence="3" id="KW-1003">Cell membrane</keyword>
<keyword evidence="6 7" id="KW-0472">Membrane</keyword>
<name>A0ABV1P282_9ACTN</name>
<evidence type="ECO:0000256" key="5">
    <source>
        <dbReference type="ARBA" id="ARBA00022989"/>
    </source>
</evidence>
<dbReference type="RefSeq" id="WP_193665556.1">
    <property type="nucleotide sequence ID" value="NZ_JADCLL010000007.1"/>
</dbReference>
<comment type="subcellular location">
    <subcellularLocation>
        <location evidence="1">Cell membrane</location>
        <topology evidence="1">Multi-pass membrane protein</topology>
    </subcellularLocation>
</comment>
<evidence type="ECO:0000313" key="10">
    <source>
        <dbReference type="Proteomes" id="UP001482520"/>
    </source>
</evidence>
<organism evidence="9 10">
    <name type="scientific">Nocardioides kribbensis</name>
    <dbReference type="NCBI Taxonomy" id="305517"/>
    <lineage>
        <taxon>Bacteria</taxon>
        <taxon>Bacillati</taxon>
        <taxon>Actinomycetota</taxon>
        <taxon>Actinomycetes</taxon>
        <taxon>Propionibacteriales</taxon>
        <taxon>Nocardioidaceae</taxon>
        <taxon>Nocardioides</taxon>
    </lineage>
</organism>
<gene>
    <name evidence="9" type="ORF">V6R90_16450</name>
</gene>
<feature type="transmembrane region" description="Helical" evidence="7">
    <location>
        <begin position="54"/>
        <end position="75"/>
    </location>
</feature>
<feature type="transmembrane region" description="Helical" evidence="7">
    <location>
        <begin position="145"/>
        <end position="168"/>
    </location>
</feature>
<dbReference type="Gene3D" id="1.20.1720.10">
    <property type="entry name" value="Multidrug resistance protein D"/>
    <property type="match status" value="1"/>
</dbReference>
<dbReference type="InterPro" id="IPR011701">
    <property type="entry name" value="MFS"/>
</dbReference>
<dbReference type="PANTHER" id="PTHR42718">
    <property type="entry name" value="MAJOR FACILITATOR SUPERFAMILY MULTIDRUG TRANSPORTER MFSC"/>
    <property type="match status" value="1"/>
</dbReference>
<evidence type="ECO:0000256" key="7">
    <source>
        <dbReference type="SAM" id="Phobius"/>
    </source>
</evidence>
<evidence type="ECO:0000256" key="2">
    <source>
        <dbReference type="ARBA" id="ARBA00022448"/>
    </source>
</evidence>
<sequence length="507" mass="51012">MTTLHPVTAAPRRAGRREWAGLAVLMLPVLLVSIDNTVLSFALPAIALDLRPSAAVQLWIVDVYPLVLAGLLVTMGSLGDRVGRRRLLLVGATGFAATSVLAAFATSAEALLLARLLLGVFGAALMPCTLSLLRGMFEDRAQRRLAIAVWATGFAAGAAIGPIVGGVLLEVADWGAVFLIAVPMLLPLLVLAPVLVTESRDPAPGPLDPVGMVLSMATLAPVVFAIKHVAVAGPDLLALGCVALGVAAGVALVRRMLARPRPMLDVRLFTVPAFAGSVLVNLLSVMALVGLLYFLSQHLQLVVGLSPLDAALVLVPGTVAMVLASLLVVRLVRRWRPATLMTAGLGLAAAAYAGVAVAGGSGGVALLVVAFAALAAGVGIAETLSNDLIIAAVPPAEAGAASAVSETAYEVGAVLGTSVLGGLLAATYRSHLEVPAGLDGAQADAARETLAGALALAPTLPADTGAALTASAQAAFVDGSSLTAAGGVVLMALAIVVTRRALRDASA</sequence>
<dbReference type="Pfam" id="PF07690">
    <property type="entry name" value="MFS_1"/>
    <property type="match status" value="1"/>
</dbReference>
<proteinExistence type="predicted"/>
<feature type="transmembrane region" description="Helical" evidence="7">
    <location>
        <begin position="364"/>
        <end position="381"/>
    </location>
</feature>
<dbReference type="InterPro" id="IPR036259">
    <property type="entry name" value="MFS_trans_sf"/>
</dbReference>
<evidence type="ECO:0000256" key="6">
    <source>
        <dbReference type="ARBA" id="ARBA00023136"/>
    </source>
</evidence>
<dbReference type="InterPro" id="IPR020846">
    <property type="entry name" value="MFS_dom"/>
</dbReference>
<feature type="transmembrane region" description="Helical" evidence="7">
    <location>
        <begin position="174"/>
        <end position="197"/>
    </location>
</feature>
<dbReference type="SUPFAM" id="SSF103473">
    <property type="entry name" value="MFS general substrate transporter"/>
    <property type="match status" value="1"/>
</dbReference>
<keyword evidence="10" id="KW-1185">Reference proteome</keyword>
<dbReference type="Gene3D" id="1.20.1250.20">
    <property type="entry name" value="MFS general substrate transporter like domains"/>
    <property type="match status" value="1"/>
</dbReference>
<dbReference type="CDD" id="cd17321">
    <property type="entry name" value="MFS_MMR_MDR_like"/>
    <property type="match status" value="1"/>
</dbReference>
<keyword evidence="4 7" id="KW-0812">Transmembrane</keyword>
<feature type="transmembrane region" description="Helical" evidence="7">
    <location>
        <begin position="112"/>
        <end position="133"/>
    </location>
</feature>
<keyword evidence="5 7" id="KW-1133">Transmembrane helix</keyword>
<feature type="transmembrane region" description="Helical" evidence="7">
    <location>
        <begin position="310"/>
        <end position="332"/>
    </location>
</feature>
<comment type="caution">
    <text evidence="9">The sequence shown here is derived from an EMBL/GenBank/DDBJ whole genome shotgun (WGS) entry which is preliminary data.</text>
</comment>